<name>A0A314KHH4_NICAT</name>
<dbReference type="AlphaFoldDB" id="A0A314KHH4"/>
<dbReference type="STRING" id="49451.A0A314KHH4"/>
<dbReference type="EMBL" id="MJEQ01001972">
    <property type="protein sequence ID" value="OIT28718.1"/>
    <property type="molecule type" value="Genomic_DNA"/>
</dbReference>
<gene>
    <name evidence="1" type="ORF">A4A49_22296</name>
</gene>
<dbReference type="PANTHER" id="PTHR33070">
    <property type="entry name" value="OS06G0725500 PROTEIN"/>
    <property type="match status" value="1"/>
</dbReference>
<accession>A0A314KHH4</accession>
<dbReference type="KEGG" id="nau:109212305"/>
<reference evidence="1" key="1">
    <citation type="submission" date="2016-11" db="EMBL/GenBank/DDBJ databases">
        <title>The genome of Nicotiana attenuata.</title>
        <authorList>
            <person name="Xu S."/>
            <person name="Brockmoeller T."/>
            <person name="Gaquerel E."/>
            <person name="Navarro A."/>
            <person name="Kuhl H."/>
            <person name="Gase K."/>
            <person name="Ling Z."/>
            <person name="Zhou W."/>
            <person name="Kreitzer C."/>
            <person name="Stanke M."/>
            <person name="Tang H."/>
            <person name="Lyons E."/>
            <person name="Pandey P."/>
            <person name="Pandey S.P."/>
            <person name="Timmermann B."/>
            <person name="Baldwin I.T."/>
        </authorList>
    </citation>
    <scope>NUCLEOTIDE SEQUENCE [LARGE SCALE GENOMIC DNA]</scope>
    <source>
        <strain evidence="1">UT</strain>
    </source>
</reference>
<dbReference type="Pfam" id="PF03087">
    <property type="entry name" value="BPS1"/>
    <property type="match status" value="1"/>
</dbReference>
<protein>
    <submittedName>
        <fullName evidence="1">Uncharacterized protein</fullName>
    </submittedName>
</protein>
<proteinExistence type="predicted"/>
<dbReference type="Gramene" id="OIT28718">
    <property type="protein sequence ID" value="OIT28718"/>
    <property type="gene ID" value="A4A49_22296"/>
</dbReference>
<comment type="caution">
    <text evidence="1">The sequence shown here is derived from an EMBL/GenBank/DDBJ whole genome shotgun (WGS) entry which is preliminary data.</text>
</comment>
<dbReference type="InterPro" id="IPR004320">
    <property type="entry name" value="BPS1_pln"/>
</dbReference>
<dbReference type="SMR" id="A0A314KHH4"/>
<dbReference type="Proteomes" id="UP000187609">
    <property type="component" value="Unassembled WGS sequence"/>
</dbReference>
<sequence>MAKSKNIPCPVRSISLPSRLNPNGLKIEAELDKLKNLETSSHRAETIQAGVLGLVELYNCVQELIQCPNTQKALVQHQNGAFVEEALEGSLELLESCDTIRNLFRMNKEQVQHLQSALRRKGADSSIEKDISNYFIFRKNMKKEIVKNLRRLKQMENRVGSSVFWDIEQHLSMVIRVLREVTAVTTSLFKAMLVFLSYQDTKIKPKGWSIISKLMITKSASSQGGQIFSGMGSIDVALASLREQIRNNETKVDVNVARRRLQTLDSSIEGFEAGLQSLYKQLIRSRVSFLNILAV</sequence>
<organism evidence="1 2">
    <name type="scientific">Nicotiana attenuata</name>
    <name type="common">Coyote tobacco</name>
    <dbReference type="NCBI Taxonomy" id="49451"/>
    <lineage>
        <taxon>Eukaryota</taxon>
        <taxon>Viridiplantae</taxon>
        <taxon>Streptophyta</taxon>
        <taxon>Embryophyta</taxon>
        <taxon>Tracheophyta</taxon>
        <taxon>Spermatophyta</taxon>
        <taxon>Magnoliopsida</taxon>
        <taxon>eudicotyledons</taxon>
        <taxon>Gunneridae</taxon>
        <taxon>Pentapetalae</taxon>
        <taxon>asterids</taxon>
        <taxon>lamiids</taxon>
        <taxon>Solanales</taxon>
        <taxon>Solanaceae</taxon>
        <taxon>Nicotianoideae</taxon>
        <taxon>Nicotianeae</taxon>
        <taxon>Nicotiana</taxon>
    </lineage>
</organism>
<evidence type="ECO:0000313" key="2">
    <source>
        <dbReference type="Proteomes" id="UP000187609"/>
    </source>
</evidence>
<keyword evidence="2" id="KW-1185">Reference proteome</keyword>
<dbReference type="OrthoDB" id="1701699at2759"/>
<dbReference type="GO" id="GO:0048364">
    <property type="term" value="P:root development"/>
    <property type="evidence" value="ECO:0007669"/>
    <property type="project" value="InterPro"/>
</dbReference>
<evidence type="ECO:0000313" key="1">
    <source>
        <dbReference type="EMBL" id="OIT28718.1"/>
    </source>
</evidence>
<dbReference type="PANTHER" id="PTHR33070:SF120">
    <property type="entry name" value="EXPRESSED PROTEIN"/>
    <property type="match status" value="1"/>
</dbReference>
<dbReference type="GO" id="GO:0048367">
    <property type="term" value="P:shoot system development"/>
    <property type="evidence" value="ECO:0007669"/>
    <property type="project" value="InterPro"/>
</dbReference>